<accession>A0A2P4QM76</accession>
<gene>
    <name evidence="2" type="ORF">GLOIN_2v1534304</name>
</gene>
<dbReference type="AlphaFoldDB" id="A0A2P4QM76"/>
<proteinExistence type="predicted"/>
<evidence type="ECO:0008006" key="4">
    <source>
        <dbReference type="Google" id="ProtNLM"/>
    </source>
</evidence>
<dbReference type="EMBL" id="AUPC02000030">
    <property type="protein sequence ID" value="POG78715.1"/>
    <property type="molecule type" value="Genomic_DNA"/>
</dbReference>
<dbReference type="Proteomes" id="UP000018888">
    <property type="component" value="Unassembled WGS sequence"/>
</dbReference>
<reference evidence="2 3" key="2">
    <citation type="journal article" date="2018" name="New Phytol.">
        <title>High intraspecific genome diversity in the model arbuscular mycorrhizal symbiont Rhizophagus irregularis.</title>
        <authorList>
            <person name="Chen E.C.H."/>
            <person name="Morin E."/>
            <person name="Beaudet D."/>
            <person name="Noel J."/>
            <person name="Yildirir G."/>
            <person name="Ndikumana S."/>
            <person name="Charron P."/>
            <person name="St-Onge C."/>
            <person name="Giorgi J."/>
            <person name="Kruger M."/>
            <person name="Marton T."/>
            <person name="Ropars J."/>
            <person name="Grigoriev I.V."/>
            <person name="Hainaut M."/>
            <person name="Henrissat B."/>
            <person name="Roux C."/>
            <person name="Martin F."/>
            <person name="Corradi N."/>
        </authorList>
    </citation>
    <scope>NUCLEOTIDE SEQUENCE [LARGE SCALE GENOMIC DNA]</scope>
    <source>
        <strain evidence="2 3">DAOM 197198</strain>
    </source>
</reference>
<evidence type="ECO:0000256" key="1">
    <source>
        <dbReference type="SAM" id="SignalP"/>
    </source>
</evidence>
<evidence type="ECO:0000313" key="2">
    <source>
        <dbReference type="EMBL" id="POG78715.1"/>
    </source>
</evidence>
<reference evidence="2 3" key="1">
    <citation type="journal article" date="2013" name="Proc. Natl. Acad. Sci. U.S.A.">
        <title>Genome of an arbuscular mycorrhizal fungus provides insight into the oldest plant symbiosis.</title>
        <authorList>
            <person name="Tisserant E."/>
            <person name="Malbreil M."/>
            <person name="Kuo A."/>
            <person name="Kohler A."/>
            <person name="Symeonidi A."/>
            <person name="Balestrini R."/>
            <person name="Charron P."/>
            <person name="Duensing N."/>
            <person name="Frei Dit Frey N."/>
            <person name="Gianinazzi-Pearson V."/>
            <person name="Gilbert L.B."/>
            <person name="Handa Y."/>
            <person name="Herr J.R."/>
            <person name="Hijri M."/>
            <person name="Koul R."/>
            <person name="Kawaguchi M."/>
            <person name="Krajinski F."/>
            <person name="Lammers P.J."/>
            <person name="Masclaux F.G."/>
            <person name="Murat C."/>
            <person name="Morin E."/>
            <person name="Ndikumana S."/>
            <person name="Pagni M."/>
            <person name="Petitpierre D."/>
            <person name="Requena N."/>
            <person name="Rosikiewicz P."/>
            <person name="Riley R."/>
            <person name="Saito K."/>
            <person name="San Clemente H."/>
            <person name="Shapiro H."/>
            <person name="van Tuinen D."/>
            <person name="Becard G."/>
            <person name="Bonfante P."/>
            <person name="Paszkowski U."/>
            <person name="Shachar-Hill Y.Y."/>
            <person name="Tuskan G.A."/>
            <person name="Young P.W."/>
            <person name="Sanders I.R."/>
            <person name="Henrissat B."/>
            <person name="Rensing S.A."/>
            <person name="Grigoriev I.V."/>
            <person name="Corradi N."/>
            <person name="Roux C."/>
            <person name="Martin F."/>
        </authorList>
    </citation>
    <scope>NUCLEOTIDE SEQUENCE [LARGE SCALE GENOMIC DNA]</scope>
    <source>
        <strain evidence="2 3">DAOM 197198</strain>
    </source>
</reference>
<feature type="signal peptide" evidence="1">
    <location>
        <begin position="1"/>
        <end position="26"/>
    </location>
</feature>
<protein>
    <recommendedName>
        <fullName evidence="4">Sequence orphan</fullName>
    </recommendedName>
</protein>
<organism evidence="2 3">
    <name type="scientific">Rhizophagus irregularis (strain DAOM 181602 / DAOM 197198 / MUCL 43194)</name>
    <name type="common">Arbuscular mycorrhizal fungus</name>
    <name type="synonym">Glomus intraradices</name>
    <dbReference type="NCBI Taxonomy" id="747089"/>
    <lineage>
        <taxon>Eukaryota</taxon>
        <taxon>Fungi</taxon>
        <taxon>Fungi incertae sedis</taxon>
        <taxon>Mucoromycota</taxon>
        <taxon>Glomeromycotina</taxon>
        <taxon>Glomeromycetes</taxon>
        <taxon>Glomerales</taxon>
        <taxon>Glomeraceae</taxon>
        <taxon>Rhizophagus</taxon>
    </lineage>
</organism>
<dbReference type="VEuPathDB" id="FungiDB:RhiirFUN_019862"/>
<keyword evidence="3" id="KW-1185">Reference proteome</keyword>
<feature type="chain" id="PRO_5015165157" description="Sequence orphan" evidence="1">
    <location>
        <begin position="27"/>
        <end position="420"/>
    </location>
</feature>
<name>A0A2P4QM76_RHIID</name>
<evidence type="ECO:0000313" key="3">
    <source>
        <dbReference type="Proteomes" id="UP000018888"/>
    </source>
</evidence>
<keyword evidence="1" id="KW-0732">Signal</keyword>
<comment type="caution">
    <text evidence="2">The sequence shown here is derived from an EMBL/GenBank/DDBJ whole genome shotgun (WGS) entry which is preliminary data.</text>
</comment>
<sequence>MAFLKLKNNFFIFFIFLIFFNELVFSQCIDYFDALDHEVKRNVACPLVTDDPSKYSRRAPSSYEDESKIQITEFKCNNATEEICNKVKDTILIAGKIISKTFILKSPIFLSVNYTNLCVVQPDLCKLQGGKVVVIGAAQSAREILLLDDDGLSRYYPQSLVKQYQFKKHPEFAPIDIIATFNSIVNWHFPSDSDIPIQPKQFDMLYIVLHELMHGLGFTSNWQNWFLTGNKNQILITSKPDVVISDNEVIFDEFKETAFDRHLIFNSNYKNLSPVTVKLNDFANPGTKFKNVTDLIQNFLNSKQVVIAENMNNISTTFNSLSSYPKSCYTERAILETTLIPFQNGQSISHFDQSYINSPDFLMTTIQVPGKTLSDLVRQTGATSPIGPKLQAIMECLGYETKRNLIPYRPKLVYPLSGKS</sequence>